<feature type="coiled-coil region" evidence="5">
    <location>
        <begin position="293"/>
        <end position="364"/>
    </location>
</feature>
<keyword evidence="3" id="KW-0862">Zinc</keyword>
<dbReference type="PROSITE" id="PS50119">
    <property type="entry name" value="ZF_BBOX"/>
    <property type="match status" value="1"/>
</dbReference>
<keyword evidence="1" id="KW-0479">Metal-binding</keyword>
<protein>
    <submittedName>
        <fullName evidence="8">Uncharacterized protein</fullName>
    </submittedName>
</protein>
<evidence type="ECO:0000256" key="1">
    <source>
        <dbReference type="ARBA" id="ARBA00022723"/>
    </source>
</evidence>
<dbReference type="InterPro" id="IPR011042">
    <property type="entry name" value="6-blade_b-propeller_TolB-like"/>
</dbReference>
<dbReference type="STRING" id="307972.A0A2G8KGN2"/>
<sequence>MASLTFLEDLTESFFMCPNCLDHFREPKLLPCLHRLCRNCLKEIVRASHDGTFKCPMCKHECLVPTNGELGFKTDFHMKSMLEFIQLQNSYENKDLKKCVSCSKCTTVSAYCFKCEDFLCDQCYIVHVSNKMFKEHIPHSLKLDHIESKNLTLEKLSAISEDPRCQAHVKHAAMLCCCTCENVPVCIACTYGKHKGHNLHDVTELAESERKLLESKLAEIDQYKSKLLSLPQQIDSTAKMLNENDQKKTDTLQHQYDKQVSKVQHEMGKSSVKREHGLKDIECNRKEENKLIDLNYNEELNKLKEKYREIRKTTKSRYDDECGKFNVKCEEIDSELQRKLKQLAENLRNLTTIKEKRRKEYNNQLMEMSDYCDKIINRYQNFTATTSSILASKDEWTYSQCIPDIRAACEPLIEEMKKEYPQLESLSDFSVCDITKVIPDNVIITDNEESVVDINGFRDNRWWINGMACSGDGNIVITGACEPEEYSHISVINRKGKILRQDQMERELGFTLCRFCCPLSKFKVVTVCIPDEIGIYDVRNGSYHSQKISDVITSWPQRREVFCVASDSVKDKIVVGTNSRHLYVFDGQLNYSHTTTLPDVFTASSDITIQGQSFLICDYYGKRAFAVDIDGSESKMRYEFTKPDLDEADWVPFNVCTDKSDYIYMLWRAEISGHVKRILTQYSQDGRQLLSTRRIDDSSRCVTTLQMDTAEKLIIVTSQVGKMYTYGLVEK</sequence>
<dbReference type="Pfam" id="PF00097">
    <property type="entry name" value="zf-C3HC4"/>
    <property type="match status" value="1"/>
</dbReference>
<evidence type="ECO:0000256" key="2">
    <source>
        <dbReference type="ARBA" id="ARBA00022771"/>
    </source>
</evidence>
<dbReference type="SUPFAM" id="SSF57850">
    <property type="entry name" value="RING/U-box"/>
    <property type="match status" value="1"/>
</dbReference>
<comment type="caution">
    <text evidence="8">The sequence shown here is derived from an EMBL/GenBank/DDBJ whole genome shotgun (WGS) entry which is preliminary data.</text>
</comment>
<proteinExistence type="predicted"/>
<dbReference type="Gene3D" id="3.30.160.60">
    <property type="entry name" value="Classic Zinc Finger"/>
    <property type="match status" value="1"/>
</dbReference>
<evidence type="ECO:0000256" key="3">
    <source>
        <dbReference type="ARBA" id="ARBA00022833"/>
    </source>
</evidence>
<evidence type="ECO:0000313" key="8">
    <source>
        <dbReference type="EMBL" id="PIK47152.1"/>
    </source>
</evidence>
<dbReference type="InterPro" id="IPR047153">
    <property type="entry name" value="TRIM45/56/19-like"/>
</dbReference>
<dbReference type="PROSITE" id="PS00518">
    <property type="entry name" value="ZF_RING_1"/>
    <property type="match status" value="1"/>
</dbReference>
<evidence type="ECO:0000259" key="7">
    <source>
        <dbReference type="PROSITE" id="PS50119"/>
    </source>
</evidence>
<dbReference type="InterPro" id="IPR018957">
    <property type="entry name" value="Znf_C3HC4_RING-type"/>
</dbReference>
<dbReference type="PANTHER" id="PTHR25462:SF296">
    <property type="entry name" value="MEIOTIC P26, ISOFORM F"/>
    <property type="match status" value="1"/>
</dbReference>
<accession>A0A2G8KGN2</accession>
<dbReference type="Gene3D" id="2.120.10.30">
    <property type="entry name" value="TolB, C-terminal domain"/>
    <property type="match status" value="1"/>
</dbReference>
<dbReference type="SUPFAM" id="SSF57845">
    <property type="entry name" value="B-box zinc-binding domain"/>
    <property type="match status" value="1"/>
</dbReference>
<dbReference type="Proteomes" id="UP000230750">
    <property type="component" value="Unassembled WGS sequence"/>
</dbReference>
<dbReference type="EMBL" id="MRZV01000599">
    <property type="protein sequence ID" value="PIK47152.1"/>
    <property type="molecule type" value="Genomic_DNA"/>
</dbReference>
<dbReference type="SUPFAM" id="SSF63829">
    <property type="entry name" value="Calcium-dependent phosphotriesterase"/>
    <property type="match status" value="1"/>
</dbReference>
<evidence type="ECO:0000256" key="4">
    <source>
        <dbReference type="PROSITE-ProRule" id="PRU00024"/>
    </source>
</evidence>
<keyword evidence="9" id="KW-1185">Reference proteome</keyword>
<keyword evidence="5" id="KW-0175">Coiled coil</keyword>
<name>A0A2G8KGN2_STIJA</name>
<feature type="domain" description="RING-type" evidence="6">
    <location>
        <begin position="17"/>
        <end position="59"/>
    </location>
</feature>
<dbReference type="PROSITE" id="PS50089">
    <property type="entry name" value="ZF_RING_2"/>
    <property type="match status" value="1"/>
</dbReference>
<dbReference type="InterPro" id="IPR013083">
    <property type="entry name" value="Znf_RING/FYVE/PHD"/>
</dbReference>
<dbReference type="CDD" id="cd16579">
    <property type="entry name" value="RING-HC_PML_C-V"/>
    <property type="match status" value="1"/>
</dbReference>
<evidence type="ECO:0000313" key="9">
    <source>
        <dbReference type="Proteomes" id="UP000230750"/>
    </source>
</evidence>
<dbReference type="InterPro" id="IPR001841">
    <property type="entry name" value="Znf_RING"/>
</dbReference>
<evidence type="ECO:0000256" key="5">
    <source>
        <dbReference type="SAM" id="Coils"/>
    </source>
</evidence>
<dbReference type="InterPro" id="IPR000315">
    <property type="entry name" value="Znf_B-box"/>
</dbReference>
<dbReference type="SMART" id="SM00184">
    <property type="entry name" value="RING"/>
    <property type="match status" value="1"/>
</dbReference>
<dbReference type="GO" id="GO:0008270">
    <property type="term" value="F:zinc ion binding"/>
    <property type="evidence" value="ECO:0007669"/>
    <property type="project" value="UniProtKB-KW"/>
</dbReference>
<dbReference type="AlphaFoldDB" id="A0A2G8KGN2"/>
<organism evidence="8 9">
    <name type="scientific">Stichopus japonicus</name>
    <name type="common">Sea cucumber</name>
    <dbReference type="NCBI Taxonomy" id="307972"/>
    <lineage>
        <taxon>Eukaryota</taxon>
        <taxon>Metazoa</taxon>
        <taxon>Echinodermata</taxon>
        <taxon>Eleutherozoa</taxon>
        <taxon>Echinozoa</taxon>
        <taxon>Holothuroidea</taxon>
        <taxon>Aspidochirotacea</taxon>
        <taxon>Aspidochirotida</taxon>
        <taxon>Stichopodidae</taxon>
        <taxon>Apostichopus</taxon>
    </lineage>
</organism>
<evidence type="ECO:0000259" key="6">
    <source>
        <dbReference type="PROSITE" id="PS50089"/>
    </source>
</evidence>
<dbReference type="Gene3D" id="3.30.40.10">
    <property type="entry name" value="Zinc/RING finger domain, C3HC4 (zinc finger)"/>
    <property type="match status" value="1"/>
</dbReference>
<dbReference type="InterPro" id="IPR017907">
    <property type="entry name" value="Znf_RING_CS"/>
</dbReference>
<gene>
    <name evidence="8" type="ORF">BSL78_16003</name>
</gene>
<keyword evidence="2 4" id="KW-0863">Zinc-finger</keyword>
<reference evidence="8 9" key="1">
    <citation type="journal article" date="2017" name="PLoS Biol.">
        <title>The sea cucumber genome provides insights into morphological evolution and visceral regeneration.</title>
        <authorList>
            <person name="Zhang X."/>
            <person name="Sun L."/>
            <person name="Yuan J."/>
            <person name="Sun Y."/>
            <person name="Gao Y."/>
            <person name="Zhang L."/>
            <person name="Li S."/>
            <person name="Dai H."/>
            <person name="Hamel J.F."/>
            <person name="Liu C."/>
            <person name="Yu Y."/>
            <person name="Liu S."/>
            <person name="Lin W."/>
            <person name="Guo K."/>
            <person name="Jin S."/>
            <person name="Xu P."/>
            <person name="Storey K.B."/>
            <person name="Huan P."/>
            <person name="Zhang T."/>
            <person name="Zhou Y."/>
            <person name="Zhang J."/>
            <person name="Lin C."/>
            <person name="Li X."/>
            <person name="Xing L."/>
            <person name="Huo D."/>
            <person name="Sun M."/>
            <person name="Wang L."/>
            <person name="Mercier A."/>
            <person name="Li F."/>
            <person name="Yang H."/>
            <person name="Xiang J."/>
        </authorList>
    </citation>
    <scope>NUCLEOTIDE SEQUENCE [LARGE SCALE GENOMIC DNA]</scope>
    <source>
        <strain evidence="8">Shaxun</strain>
        <tissue evidence="8">Muscle</tissue>
    </source>
</reference>
<dbReference type="OrthoDB" id="1870062at2759"/>
<dbReference type="PANTHER" id="PTHR25462">
    <property type="entry name" value="BONUS, ISOFORM C-RELATED"/>
    <property type="match status" value="1"/>
</dbReference>
<feature type="domain" description="B box-type" evidence="7">
    <location>
        <begin position="94"/>
        <end position="136"/>
    </location>
</feature>